<evidence type="ECO:0000313" key="1">
    <source>
        <dbReference type="EMBL" id="CAB3999322.1"/>
    </source>
</evidence>
<comment type="caution">
    <text evidence="1">The sequence shown here is derived from an EMBL/GenBank/DDBJ whole genome shotgun (WGS) entry which is preliminary data.</text>
</comment>
<evidence type="ECO:0000313" key="2">
    <source>
        <dbReference type="Proteomes" id="UP001152795"/>
    </source>
</evidence>
<name>A0A7D9E1F9_PARCT</name>
<protein>
    <submittedName>
        <fullName evidence="1">Uncharacterized protein</fullName>
    </submittedName>
</protein>
<proteinExistence type="predicted"/>
<dbReference type="OrthoDB" id="5983378at2759"/>
<dbReference type="Proteomes" id="UP001152795">
    <property type="component" value="Unassembled WGS sequence"/>
</dbReference>
<dbReference type="AlphaFoldDB" id="A0A7D9E1F9"/>
<accession>A0A7D9E1F9</accession>
<reference evidence="1" key="1">
    <citation type="submission" date="2020-04" db="EMBL/GenBank/DDBJ databases">
        <authorList>
            <person name="Alioto T."/>
            <person name="Alioto T."/>
            <person name="Gomez Garrido J."/>
        </authorList>
    </citation>
    <scope>NUCLEOTIDE SEQUENCE</scope>
    <source>
        <strain evidence="1">A484AB</strain>
    </source>
</reference>
<organism evidence="1 2">
    <name type="scientific">Paramuricea clavata</name>
    <name type="common">Red gorgonian</name>
    <name type="synonym">Violescent sea-whip</name>
    <dbReference type="NCBI Taxonomy" id="317549"/>
    <lineage>
        <taxon>Eukaryota</taxon>
        <taxon>Metazoa</taxon>
        <taxon>Cnidaria</taxon>
        <taxon>Anthozoa</taxon>
        <taxon>Octocorallia</taxon>
        <taxon>Malacalcyonacea</taxon>
        <taxon>Plexauridae</taxon>
        <taxon>Paramuricea</taxon>
    </lineage>
</organism>
<dbReference type="EMBL" id="CACRXK020003564">
    <property type="protein sequence ID" value="CAB3999322.1"/>
    <property type="molecule type" value="Genomic_DNA"/>
</dbReference>
<keyword evidence="2" id="KW-1185">Reference proteome</keyword>
<sequence>MVDFKLKTVQLLDNLGKLNMKKKWEKVAKMQGVRKSLIVKWHKSREKLKLEVKMNRVKKNAGSMKEARKRRKMVCEKSKNSERYPSAVEHVVSEFKLRRAGACKILKLWQGFKSFTGTYEML</sequence>
<gene>
    <name evidence="1" type="ORF">PACLA_8A044921</name>
</gene>